<evidence type="ECO:0000313" key="2">
    <source>
        <dbReference type="Proteomes" id="UP000533637"/>
    </source>
</evidence>
<sequence>MKKDRVFKIVAALLPVLLILLLEGALHVINFGHDLSLFVIDKRQPYLLHLNDKVSLRYFLKEKNATNGNTELFLKQKPDNLIRIFVQGESTAVGFPYFHNAAFPRMLDYRLHQDFSDINLELINLSMTALNSYAIYDFADEIIAQHPDAVIINAGHNEYYGALGIGSTGTFGSNIIIARLGIELRKTKIGQLLSKMISVLSPDANKTDYDHTLMERMVKKQEIPLGSDLYKAGVKQYEKNLDETLTKYEKAGIRVFLTNTVCNLKDQEPFISMEGPDSLNASFCFEQADLAYEKKNKERAREMYIRAKELDALRFRAPKEINEITERLAYKYKNVVFVDVERMFEGYALDSIIGKELMLEHLHPNLKGHFLISEALVESFKQSSFLYANNDKQTNVEAEFKELPLTVVDSLCGEYATLLLKEGWPFNEPIAPDDKKEKSLEEALAGGLAVNTIKWEAAMYKLLKEFVARKDLYHAIKVGEAFILEYPYEYVVYEQTVNLCIDAKEYNKGIRYATRAYKLKKDPAMVRQLAILYMKSDMPEKALPYLDILIAESEKIDFRPMKEIAQKIVFYKNRLVEEPGNVKLKQEIFSLYSKIGNRDAAAKYGNI</sequence>
<accession>A0ABR6KPL5</accession>
<gene>
    <name evidence="1" type="ORF">GGQ57_003241</name>
</gene>
<dbReference type="SUPFAM" id="SSF48452">
    <property type="entry name" value="TPR-like"/>
    <property type="match status" value="1"/>
</dbReference>
<name>A0ABR6KPL5_9BACT</name>
<dbReference type="InterPro" id="IPR011990">
    <property type="entry name" value="TPR-like_helical_dom_sf"/>
</dbReference>
<dbReference type="InterPro" id="IPR036514">
    <property type="entry name" value="SGNH_hydro_sf"/>
</dbReference>
<reference evidence="1 2" key="1">
    <citation type="submission" date="2020-08" db="EMBL/GenBank/DDBJ databases">
        <title>Genomic Encyclopedia of Type Strains, Phase IV (KMG-IV): sequencing the most valuable type-strain genomes for metagenomic binning, comparative biology and taxonomic classification.</title>
        <authorList>
            <person name="Goeker M."/>
        </authorList>
    </citation>
    <scope>NUCLEOTIDE SEQUENCE [LARGE SCALE GENOMIC DNA]</scope>
    <source>
        <strain evidence="1 2">DSM 102983</strain>
    </source>
</reference>
<dbReference type="RefSeq" id="WP_183671472.1">
    <property type="nucleotide sequence ID" value="NZ_BMPB01000007.1"/>
</dbReference>
<protein>
    <submittedName>
        <fullName evidence="1">Lysophospholipase L1-like esterase</fullName>
    </submittedName>
</protein>
<dbReference type="SUPFAM" id="SSF52266">
    <property type="entry name" value="SGNH hydrolase"/>
    <property type="match status" value="1"/>
</dbReference>
<proteinExistence type="predicted"/>
<dbReference type="Proteomes" id="UP000533637">
    <property type="component" value="Unassembled WGS sequence"/>
</dbReference>
<comment type="caution">
    <text evidence="1">The sequence shown here is derived from an EMBL/GenBank/DDBJ whole genome shotgun (WGS) entry which is preliminary data.</text>
</comment>
<evidence type="ECO:0000313" key="1">
    <source>
        <dbReference type="EMBL" id="MBB4623329.1"/>
    </source>
</evidence>
<keyword evidence="2" id="KW-1185">Reference proteome</keyword>
<dbReference type="Gene3D" id="1.25.40.10">
    <property type="entry name" value="Tetratricopeptide repeat domain"/>
    <property type="match status" value="1"/>
</dbReference>
<organism evidence="1 2">
    <name type="scientific">Parabacteroides faecis</name>
    <dbReference type="NCBI Taxonomy" id="1217282"/>
    <lineage>
        <taxon>Bacteria</taxon>
        <taxon>Pseudomonadati</taxon>
        <taxon>Bacteroidota</taxon>
        <taxon>Bacteroidia</taxon>
        <taxon>Bacteroidales</taxon>
        <taxon>Tannerellaceae</taxon>
        <taxon>Parabacteroides</taxon>
    </lineage>
</organism>
<dbReference type="Gene3D" id="3.40.50.1110">
    <property type="entry name" value="SGNH hydrolase"/>
    <property type="match status" value="1"/>
</dbReference>
<dbReference type="EMBL" id="JACHOC010000006">
    <property type="protein sequence ID" value="MBB4623329.1"/>
    <property type="molecule type" value="Genomic_DNA"/>
</dbReference>